<protein>
    <recommendedName>
        <fullName evidence="5">HTH myb-type domain-containing protein</fullName>
    </recommendedName>
</protein>
<dbReference type="PANTHER" id="PTHR44042:SF54">
    <property type="entry name" value="MYB-LIKE DNA-BINDING DOMAIN, SHAQKYF CLASS PROTEIN"/>
    <property type="match status" value="1"/>
</dbReference>
<dbReference type="AlphaFoldDB" id="A0A835ILZ7"/>
<gene>
    <name evidence="6" type="ORF">IFM89_002402</name>
</gene>
<evidence type="ECO:0000256" key="1">
    <source>
        <dbReference type="ARBA" id="ARBA00023015"/>
    </source>
</evidence>
<dbReference type="GO" id="GO:0003677">
    <property type="term" value="F:DNA binding"/>
    <property type="evidence" value="ECO:0007669"/>
    <property type="project" value="InterPro"/>
</dbReference>
<dbReference type="InterPro" id="IPR006447">
    <property type="entry name" value="Myb_dom_plants"/>
</dbReference>
<dbReference type="PROSITE" id="PS51294">
    <property type="entry name" value="HTH_MYB"/>
    <property type="match status" value="1"/>
</dbReference>
<feature type="domain" description="HTH myb-type" evidence="5">
    <location>
        <begin position="131"/>
        <end position="180"/>
    </location>
</feature>
<sequence>MDDNWDPFHIDSPATFPHSVPSETPIIFPGWTVEENNQFHIAISELDILSVDLYENIASRIPGKTIEQIQDRFHAMLTFDGFIDDDSGGCPMPKYDNNDRVLNNEEPAETSKKSVPRKRTALATTRRPGDPWNEKEHKLFLLGLKECRKGNWKGIARFYVRSKNALQVASHAQKYYKRRDNPGNFSGRRKSILDIHDADDTIKPKSRNSRWVPIAPSPFPPQPPIIPHFVDYNSLIGSRIRNKYRLSTLCPIEKFTYEINSPSVPSTSNDTNNAEFMNYQQNDEFNADSPSNYLLSEPIPDFDPSSF</sequence>
<organism evidence="6 7">
    <name type="scientific">Coptis chinensis</name>
    <dbReference type="NCBI Taxonomy" id="261450"/>
    <lineage>
        <taxon>Eukaryota</taxon>
        <taxon>Viridiplantae</taxon>
        <taxon>Streptophyta</taxon>
        <taxon>Embryophyta</taxon>
        <taxon>Tracheophyta</taxon>
        <taxon>Spermatophyta</taxon>
        <taxon>Magnoliopsida</taxon>
        <taxon>Ranunculales</taxon>
        <taxon>Ranunculaceae</taxon>
        <taxon>Coptidoideae</taxon>
        <taxon>Coptis</taxon>
    </lineage>
</organism>
<dbReference type="Pfam" id="PF00249">
    <property type="entry name" value="Myb_DNA-binding"/>
    <property type="match status" value="1"/>
</dbReference>
<dbReference type="PANTHER" id="PTHR44042">
    <property type="entry name" value="DUPLICATED HOMEODOMAIN-LIKE SUPERFAMILY PROTEIN-RELATED"/>
    <property type="match status" value="1"/>
</dbReference>
<accession>A0A835ILZ7</accession>
<dbReference type="NCBIfam" id="TIGR01557">
    <property type="entry name" value="myb_SHAQKYF"/>
    <property type="match status" value="1"/>
</dbReference>
<dbReference type="InterPro" id="IPR017930">
    <property type="entry name" value="Myb_dom"/>
</dbReference>
<dbReference type="InterPro" id="IPR001005">
    <property type="entry name" value="SANT/Myb"/>
</dbReference>
<dbReference type="SUPFAM" id="SSF46689">
    <property type="entry name" value="Homeodomain-like"/>
    <property type="match status" value="1"/>
</dbReference>
<evidence type="ECO:0000256" key="3">
    <source>
        <dbReference type="ARBA" id="ARBA00023242"/>
    </source>
</evidence>
<name>A0A835ILZ7_9MAGN</name>
<dbReference type="InterPro" id="IPR009057">
    <property type="entry name" value="Homeodomain-like_sf"/>
</dbReference>
<dbReference type="Gene3D" id="1.10.10.60">
    <property type="entry name" value="Homeodomain-like"/>
    <property type="match status" value="2"/>
</dbReference>
<evidence type="ECO:0000256" key="4">
    <source>
        <dbReference type="SAM" id="MobiDB-lite"/>
    </source>
</evidence>
<keyword evidence="1" id="KW-0805">Transcription regulation</keyword>
<evidence type="ECO:0000256" key="2">
    <source>
        <dbReference type="ARBA" id="ARBA00023163"/>
    </source>
</evidence>
<feature type="region of interest" description="Disordered" evidence="4">
    <location>
        <begin position="287"/>
        <end position="307"/>
    </location>
</feature>
<evidence type="ECO:0000313" key="6">
    <source>
        <dbReference type="EMBL" id="KAF9618707.1"/>
    </source>
</evidence>
<comment type="caution">
    <text evidence="6">The sequence shown here is derived from an EMBL/GenBank/DDBJ whole genome shotgun (WGS) entry which is preliminary data.</text>
</comment>
<reference evidence="6 7" key="1">
    <citation type="submission" date="2020-10" db="EMBL/GenBank/DDBJ databases">
        <title>The Coptis chinensis genome and diversification of protoberbering-type alkaloids.</title>
        <authorList>
            <person name="Wang B."/>
            <person name="Shu S."/>
            <person name="Song C."/>
            <person name="Liu Y."/>
        </authorList>
    </citation>
    <scope>NUCLEOTIDE SEQUENCE [LARGE SCALE GENOMIC DNA]</scope>
    <source>
        <strain evidence="6">HL-2020</strain>
        <tissue evidence="6">Leaf</tissue>
    </source>
</reference>
<keyword evidence="7" id="KW-1185">Reference proteome</keyword>
<proteinExistence type="predicted"/>
<evidence type="ECO:0000259" key="5">
    <source>
        <dbReference type="PROSITE" id="PS51294"/>
    </source>
</evidence>
<keyword evidence="3" id="KW-0539">Nucleus</keyword>
<dbReference type="CDD" id="cd00167">
    <property type="entry name" value="SANT"/>
    <property type="match status" value="2"/>
</dbReference>
<evidence type="ECO:0000313" key="7">
    <source>
        <dbReference type="Proteomes" id="UP000631114"/>
    </source>
</evidence>
<dbReference type="EMBL" id="JADFTS010000002">
    <property type="protein sequence ID" value="KAF9618707.1"/>
    <property type="molecule type" value="Genomic_DNA"/>
</dbReference>
<dbReference type="OrthoDB" id="1921798at2759"/>
<feature type="region of interest" description="Disordered" evidence="4">
    <location>
        <begin position="98"/>
        <end position="129"/>
    </location>
</feature>
<keyword evidence="2" id="KW-0804">Transcription</keyword>
<dbReference type="SMART" id="SM00717">
    <property type="entry name" value="SANT"/>
    <property type="match status" value="2"/>
</dbReference>
<dbReference type="Proteomes" id="UP000631114">
    <property type="component" value="Unassembled WGS sequence"/>
</dbReference>